<dbReference type="Proteomes" id="UP001230188">
    <property type="component" value="Unassembled WGS sequence"/>
</dbReference>
<dbReference type="PROSITE" id="PS01032">
    <property type="entry name" value="PPM_1"/>
    <property type="match status" value="1"/>
</dbReference>
<feature type="compositionally biased region" description="Basic residues" evidence="6">
    <location>
        <begin position="135"/>
        <end position="145"/>
    </location>
</feature>
<dbReference type="InterPro" id="IPR000222">
    <property type="entry name" value="PP2C_BS"/>
</dbReference>
<dbReference type="GO" id="GO:0004722">
    <property type="term" value="F:protein serine/threonine phosphatase activity"/>
    <property type="evidence" value="ECO:0007669"/>
    <property type="project" value="InterPro"/>
</dbReference>
<sequence length="461" mass="51540">MGAGASALPPTEQQQLAAQQLQLSEKAGVSTMNEDERMDFERKLQELYDAHGGNAIFQQPSERQQEIYQTLERETEKLRKLAIESSDFRKRRLSYSIHPQACEQLLNGHAVHKSRRPSLEFRSPPFVSPSPSNRSHNRSNRRLKVKPNDEDDNQTVEAEAALIEPPFDDSTLGTYSHHGIEPKYYGEGFSCKINQDRGCVVHPYVDSDRQSLFCVFDGHGERGEEVSEFVLESIVGKLELDPDLQTRPDKALVAAFLRTDDELAKSNIDSFFSGTTAVVVYRNGNELYTANAGDSRAIIARRDPETQLHAVHPLSIDQNPDTPGERERIEAAGGFVSDPPGEGLSARVWLDKNMTRVGLAMARSLGDNAVKKVGVIAEPEVRKYLLTAEDEFMVMASDGVWEFISSDDAVRAIALTLEATNSAKDACKNLIDLAIQRWKENEGDYRDDITAIVMRLRPYDT</sequence>
<evidence type="ECO:0000313" key="9">
    <source>
        <dbReference type="Proteomes" id="UP001230188"/>
    </source>
</evidence>
<dbReference type="EMBL" id="JAQMWT010000110">
    <property type="protein sequence ID" value="KAJ8610297.1"/>
    <property type="molecule type" value="Genomic_DNA"/>
</dbReference>
<dbReference type="CDD" id="cd00143">
    <property type="entry name" value="PP2Cc"/>
    <property type="match status" value="1"/>
</dbReference>
<evidence type="ECO:0000313" key="8">
    <source>
        <dbReference type="EMBL" id="KAJ8610297.1"/>
    </source>
</evidence>
<accession>A0AAD7ULM6</accession>
<name>A0AAD7ULM6_9STRA</name>
<evidence type="ECO:0000256" key="6">
    <source>
        <dbReference type="SAM" id="MobiDB-lite"/>
    </source>
</evidence>
<keyword evidence="4 5" id="KW-0904">Protein phosphatase</keyword>
<dbReference type="InterPro" id="IPR036457">
    <property type="entry name" value="PPM-type-like_dom_sf"/>
</dbReference>
<dbReference type="Pfam" id="PF00481">
    <property type="entry name" value="PP2C"/>
    <property type="match status" value="1"/>
</dbReference>
<evidence type="ECO:0000256" key="4">
    <source>
        <dbReference type="ARBA" id="ARBA00022912"/>
    </source>
</evidence>
<reference evidence="8" key="1">
    <citation type="submission" date="2023-01" db="EMBL/GenBank/DDBJ databases">
        <title>Metagenome sequencing of chrysophaentin producing Chrysophaeum taylorii.</title>
        <authorList>
            <person name="Davison J."/>
            <person name="Bewley C."/>
        </authorList>
    </citation>
    <scope>NUCLEOTIDE SEQUENCE</scope>
    <source>
        <strain evidence="8">NIES-1699</strain>
    </source>
</reference>
<dbReference type="PANTHER" id="PTHR47992">
    <property type="entry name" value="PROTEIN PHOSPHATASE"/>
    <property type="match status" value="1"/>
</dbReference>
<feature type="region of interest" description="Disordered" evidence="6">
    <location>
        <begin position="115"/>
        <end position="153"/>
    </location>
</feature>
<proteinExistence type="inferred from homology"/>
<dbReference type="SUPFAM" id="SSF81606">
    <property type="entry name" value="PP2C-like"/>
    <property type="match status" value="1"/>
</dbReference>
<evidence type="ECO:0000256" key="1">
    <source>
        <dbReference type="ARBA" id="ARBA00004170"/>
    </source>
</evidence>
<keyword evidence="2" id="KW-0479">Metal-binding</keyword>
<organism evidence="8 9">
    <name type="scientific">Chrysophaeum taylorii</name>
    <dbReference type="NCBI Taxonomy" id="2483200"/>
    <lineage>
        <taxon>Eukaryota</taxon>
        <taxon>Sar</taxon>
        <taxon>Stramenopiles</taxon>
        <taxon>Ochrophyta</taxon>
        <taxon>Pelagophyceae</taxon>
        <taxon>Pelagomonadales</taxon>
        <taxon>Pelagomonadaceae</taxon>
        <taxon>Chrysophaeum</taxon>
    </lineage>
</organism>
<dbReference type="InterPro" id="IPR015655">
    <property type="entry name" value="PP2C"/>
</dbReference>
<protein>
    <recommendedName>
        <fullName evidence="7">PPM-type phosphatase domain-containing protein</fullName>
    </recommendedName>
</protein>
<dbReference type="SMART" id="SM00332">
    <property type="entry name" value="PP2Cc"/>
    <property type="match status" value="1"/>
</dbReference>
<feature type="compositionally biased region" description="Low complexity" evidence="6">
    <location>
        <begin position="13"/>
        <end position="23"/>
    </location>
</feature>
<comment type="subcellular location">
    <subcellularLocation>
        <location evidence="1">Membrane</location>
        <topology evidence="1">Peripheral membrane protein</topology>
    </subcellularLocation>
</comment>
<gene>
    <name evidence="8" type="ORF">CTAYLR_009076</name>
</gene>
<feature type="domain" description="PPM-type phosphatase" evidence="7">
    <location>
        <begin position="177"/>
        <end position="456"/>
    </location>
</feature>
<evidence type="ECO:0000256" key="2">
    <source>
        <dbReference type="ARBA" id="ARBA00022723"/>
    </source>
</evidence>
<dbReference type="GO" id="GO:0046872">
    <property type="term" value="F:metal ion binding"/>
    <property type="evidence" value="ECO:0007669"/>
    <property type="project" value="UniProtKB-KW"/>
</dbReference>
<comment type="caution">
    <text evidence="8">The sequence shown here is derived from an EMBL/GenBank/DDBJ whole genome shotgun (WGS) entry which is preliminary data.</text>
</comment>
<dbReference type="PROSITE" id="PS51746">
    <property type="entry name" value="PPM_2"/>
    <property type="match status" value="1"/>
</dbReference>
<dbReference type="Gene3D" id="3.60.40.10">
    <property type="entry name" value="PPM-type phosphatase domain"/>
    <property type="match status" value="1"/>
</dbReference>
<dbReference type="SMART" id="SM00331">
    <property type="entry name" value="PP2C_SIG"/>
    <property type="match status" value="1"/>
</dbReference>
<feature type="compositionally biased region" description="Low complexity" evidence="6">
    <location>
        <begin position="123"/>
        <end position="134"/>
    </location>
</feature>
<keyword evidence="9" id="KW-1185">Reference proteome</keyword>
<keyword evidence="3 5" id="KW-0378">Hydrolase</keyword>
<evidence type="ECO:0000256" key="3">
    <source>
        <dbReference type="ARBA" id="ARBA00022801"/>
    </source>
</evidence>
<evidence type="ECO:0000259" key="7">
    <source>
        <dbReference type="PROSITE" id="PS51746"/>
    </source>
</evidence>
<dbReference type="AlphaFoldDB" id="A0AAD7ULM6"/>
<evidence type="ECO:0000256" key="5">
    <source>
        <dbReference type="RuleBase" id="RU003465"/>
    </source>
</evidence>
<dbReference type="InterPro" id="IPR001932">
    <property type="entry name" value="PPM-type_phosphatase-like_dom"/>
</dbReference>
<feature type="region of interest" description="Disordered" evidence="6">
    <location>
        <begin position="1"/>
        <end position="36"/>
    </location>
</feature>
<dbReference type="GO" id="GO:0016020">
    <property type="term" value="C:membrane"/>
    <property type="evidence" value="ECO:0007669"/>
    <property type="project" value="UniProtKB-SubCell"/>
</dbReference>
<comment type="similarity">
    <text evidence="5">Belongs to the PP2C family.</text>
</comment>